<dbReference type="AlphaFoldDB" id="A0A516KDN1"/>
<dbReference type="InterPro" id="IPR036388">
    <property type="entry name" value="WH-like_DNA-bd_sf"/>
</dbReference>
<dbReference type="OrthoDB" id="5195026at2"/>
<reference evidence="3 4" key="1">
    <citation type="submission" date="2019-07" db="EMBL/GenBank/DDBJ databases">
        <authorList>
            <person name="Li J."/>
        </authorList>
    </citation>
    <scope>NUCLEOTIDE SEQUENCE [LARGE SCALE GENOMIC DNA]</scope>
    <source>
        <strain evidence="3 4">TKL69</strain>
    </source>
</reference>
<dbReference type="Pfam" id="PF12802">
    <property type="entry name" value="MarR_2"/>
    <property type="match status" value="1"/>
</dbReference>
<dbReference type="PROSITE" id="PS50995">
    <property type="entry name" value="HTH_MARR_2"/>
    <property type="match status" value="1"/>
</dbReference>
<protein>
    <submittedName>
        <fullName evidence="3">MarR family transcriptional regulator</fullName>
    </submittedName>
</protein>
<name>A0A516KDN1_9BACI</name>
<dbReference type="InterPro" id="IPR039422">
    <property type="entry name" value="MarR/SlyA-like"/>
</dbReference>
<dbReference type="RefSeq" id="WP_143892273.1">
    <property type="nucleotide sequence ID" value="NZ_CP041666.1"/>
</dbReference>
<feature type="domain" description="HTH marR-type" evidence="2">
    <location>
        <begin position="1"/>
        <end position="141"/>
    </location>
</feature>
<dbReference type="Gene3D" id="1.10.10.10">
    <property type="entry name" value="Winged helix-like DNA-binding domain superfamily/Winged helix DNA-binding domain"/>
    <property type="match status" value="1"/>
</dbReference>
<dbReference type="PANTHER" id="PTHR33164">
    <property type="entry name" value="TRANSCRIPTIONAL REGULATOR, MARR FAMILY"/>
    <property type="match status" value="1"/>
</dbReference>
<proteinExistence type="predicted"/>
<keyword evidence="4" id="KW-1185">Reference proteome</keyword>
<dbReference type="EMBL" id="CP041666">
    <property type="protein sequence ID" value="QDP39523.1"/>
    <property type="molecule type" value="Genomic_DNA"/>
</dbReference>
<evidence type="ECO:0000259" key="2">
    <source>
        <dbReference type="PROSITE" id="PS50995"/>
    </source>
</evidence>
<evidence type="ECO:0000256" key="1">
    <source>
        <dbReference type="ARBA" id="ARBA00023125"/>
    </source>
</evidence>
<sequence>MEKTEQIAGWLSLTDIYITVSNQLEIVLQERHDLTLKEFYVLLFLSETPEKKLKLQDLQKRIGLSQSALSRLVARFEAKGCGALQREICQDDRRNLYTSITEIGEEKLNKAFDTFYQTVDSALQESSLQEDLKKLLLPANYSNG</sequence>
<dbReference type="GO" id="GO:0003700">
    <property type="term" value="F:DNA-binding transcription factor activity"/>
    <property type="evidence" value="ECO:0007669"/>
    <property type="project" value="InterPro"/>
</dbReference>
<dbReference type="Proteomes" id="UP000315215">
    <property type="component" value="Chromosome"/>
</dbReference>
<dbReference type="GO" id="GO:0003677">
    <property type="term" value="F:DNA binding"/>
    <property type="evidence" value="ECO:0007669"/>
    <property type="project" value="UniProtKB-KW"/>
</dbReference>
<organism evidence="3 4">
    <name type="scientific">Radiobacillus deserti</name>
    <dbReference type="NCBI Taxonomy" id="2594883"/>
    <lineage>
        <taxon>Bacteria</taxon>
        <taxon>Bacillati</taxon>
        <taxon>Bacillota</taxon>
        <taxon>Bacilli</taxon>
        <taxon>Bacillales</taxon>
        <taxon>Bacillaceae</taxon>
        <taxon>Radiobacillus</taxon>
    </lineage>
</organism>
<dbReference type="KEGG" id="aqt:FN924_04635"/>
<evidence type="ECO:0000313" key="3">
    <source>
        <dbReference type="EMBL" id="QDP39523.1"/>
    </source>
</evidence>
<dbReference type="SUPFAM" id="SSF46785">
    <property type="entry name" value="Winged helix' DNA-binding domain"/>
    <property type="match status" value="1"/>
</dbReference>
<accession>A0A516KDN1</accession>
<dbReference type="SMART" id="SM00347">
    <property type="entry name" value="HTH_MARR"/>
    <property type="match status" value="1"/>
</dbReference>
<dbReference type="GO" id="GO:0006950">
    <property type="term" value="P:response to stress"/>
    <property type="evidence" value="ECO:0007669"/>
    <property type="project" value="TreeGrafter"/>
</dbReference>
<dbReference type="PANTHER" id="PTHR33164:SF57">
    <property type="entry name" value="MARR-FAMILY TRANSCRIPTIONAL REGULATOR"/>
    <property type="match status" value="1"/>
</dbReference>
<gene>
    <name evidence="3" type="ORF">FN924_04635</name>
</gene>
<keyword evidence="1" id="KW-0238">DNA-binding</keyword>
<dbReference type="InterPro" id="IPR036390">
    <property type="entry name" value="WH_DNA-bd_sf"/>
</dbReference>
<dbReference type="InterPro" id="IPR000835">
    <property type="entry name" value="HTH_MarR-typ"/>
</dbReference>
<evidence type="ECO:0000313" key="4">
    <source>
        <dbReference type="Proteomes" id="UP000315215"/>
    </source>
</evidence>